<sequence length="296" mass="33252">MIKPFKLCHATVGKANGSVKFPTATEKVAVKQRFLERGKLPEVVGCVDGTLIAIVRPRKLSPAETEAYWRRKEFYALNCMVVCDADLRIVAIDPRMPGSCHNSFVWRHSALRRRLTCGLLNDEEFLLGDSGYPLEPWLLTPVPGHPTRLTAEGRYNEAHAVVSNAAERCIGILKSRFRCLQRYRTLHYSPRKAATIVAACAALHNLCLQAGDPLPDDPEDDDTSCTSGAAIRPVQPPQAPSLPLAQVVPPPRSLFESAKQARSAIINMFRLPRNLYIAYLQSVRRRMRRQMRRRQT</sequence>
<gene>
    <name evidence="1" type="ORF">HPB49_014887</name>
</gene>
<protein>
    <submittedName>
        <fullName evidence="1">Uncharacterized protein</fullName>
    </submittedName>
</protein>
<reference evidence="1" key="1">
    <citation type="submission" date="2020-05" db="EMBL/GenBank/DDBJ databases">
        <title>Large-scale comparative analyses of tick genomes elucidate their genetic diversity and vector capacities.</title>
        <authorList>
            <person name="Jia N."/>
            <person name="Wang J."/>
            <person name="Shi W."/>
            <person name="Du L."/>
            <person name="Sun Y."/>
            <person name="Zhan W."/>
            <person name="Jiang J."/>
            <person name="Wang Q."/>
            <person name="Zhang B."/>
            <person name="Ji P."/>
            <person name="Sakyi L.B."/>
            <person name="Cui X."/>
            <person name="Yuan T."/>
            <person name="Jiang B."/>
            <person name="Yang W."/>
            <person name="Lam T.T.-Y."/>
            <person name="Chang Q."/>
            <person name="Ding S."/>
            <person name="Wang X."/>
            <person name="Zhu J."/>
            <person name="Ruan X."/>
            <person name="Zhao L."/>
            <person name="Wei J."/>
            <person name="Que T."/>
            <person name="Du C."/>
            <person name="Cheng J."/>
            <person name="Dai P."/>
            <person name="Han X."/>
            <person name="Huang E."/>
            <person name="Gao Y."/>
            <person name="Liu J."/>
            <person name="Shao H."/>
            <person name="Ye R."/>
            <person name="Li L."/>
            <person name="Wei W."/>
            <person name="Wang X."/>
            <person name="Wang C."/>
            <person name="Yang T."/>
            <person name="Huo Q."/>
            <person name="Li W."/>
            <person name="Guo W."/>
            <person name="Chen H."/>
            <person name="Zhou L."/>
            <person name="Ni X."/>
            <person name="Tian J."/>
            <person name="Zhou Y."/>
            <person name="Sheng Y."/>
            <person name="Liu T."/>
            <person name="Pan Y."/>
            <person name="Xia L."/>
            <person name="Li J."/>
            <person name="Zhao F."/>
            <person name="Cao W."/>
        </authorList>
    </citation>
    <scope>NUCLEOTIDE SEQUENCE</scope>
    <source>
        <strain evidence="1">Dsil-2018</strain>
    </source>
</reference>
<accession>A0ACB8C482</accession>
<name>A0ACB8C482_DERSI</name>
<dbReference type="Proteomes" id="UP000821865">
    <property type="component" value="Chromosome 9"/>
</dbReference>
<dbReference type="EMBL" id="CM023478">
    <property type="protein sequence ID" value="KAH7933653.1"/>
    <property type="molecule type" value="Genomic_DNA"/>
</dbReference>
<evidence type="ECO:0000313" key="1">
    <source>
        <dbReference type="EMBL" id="KAH7933653.1"/>
    </source>
</evidence>
<organism evidence="1 2">
    <name type="scientific">Dermacentor silvarum</name>
    <name type="common">Tick</name>
    <dbReference type="NCBI Taxonomy" id="543639"/>
    <lineage>
        <taxon>Eukaryota</taxon>
        <taxon>Metazoa</taxon>
        <taxon>Ecdysozoa</taxon>
        <taxon>Arthropoda</taxon>
        <taxon>Chelicerata</taxon>
        <taxon>Arachnida</taxon>
        <taxon>Acari</taxon>
        <taxon>Parasitiformes</taxon>
        <taxon>Ixodida</taxon>
        <taxon>Ixodoidea</taxon>
        <taxon>Ixodidae</taxon>
        <taxon>Rhipicephalinae</taxon>
        <taxon>Dermacentor</taxon>
    </lineage>
</organism>
<keyword evidence="2" id="KW-1185">Reference proteome</keyword>
<proteinExistence type="predicted"/>
<evidence type="ECO:0000313" key="2">
    <source>
        <dbReference type="Proteomes" id="UP000821865"/>
    </source>
</evidence>
<comment type="caution">
    <text evidence="1">The sequence shown here is derived from an EMBL/GenBank/DDBJ whole genome shotgun (WGS) entry which is preliminary data.</text>
</comment>